<keyword evidence="2" id="KW-0813">Transport</keyword>
<dbReference type="AlphaFoldDB" id="A0A9X2KSM7"/>
<feature type="transmembrane region" description="Helical" evidence="1">
    <location>
        <begin position="138"/>
        <end position="162"/>
    </location>
</feature>
<feature type="transmembrane region" description="Helical" evidence="1">
    <location>
        <begin position="7"/>
        <end position="30"/>
    </location>
</feature>
<gene>
    <name evidence="2" type="ORF">M6D89_01520</name>
</gene>
<evidence type="ECO:0000313" key="3">
    <source>
        <dbReference type="Proteomes" id="UP001139319"/>
    </source>
</evidence>
<proteinExistence type="predicted"/>
<accession>A0A9X2KSM7</accession>
<dbReference type="SUPFAM" id="SSF81324">
    <property type="entry name" value="Voltage-gated potassium channels"/>
    <property type="match status" value="1"/>
</dbReference>
<evidence type="ECO:0000313" key="2">
    <source>
        <dbReference type="EMBL" id="MCP8897973.1"/>
    </source>
</evidence>
<dbReference type="Proteomes" id="UP001139319">
    <property type="component" value="Unassembled WGS sequence"/>
</dbReference>
<keyword evidence="1" id="KW-0472">Membrane</keyword>
<evidence type="ECO:0000256" key="1">
    <source>
        <dbReference type="SAM" id="Phobius"/>
    </source>
</evidence>
<keyword evidence="3" id="KW-1185">Reference proteome</keyword>
<sequence length="326" mass="36468">MADWTNLQAWLGAAIIIFTLFDAFVTILSLRGGGPLTTFVSRRLWGAMLAVHRFSPCHKLLSASGPVLLIVVVLIWYSLLYVGWFLVFRAAGPDLTDSTTLTAANDLQRLYFTGVTLSGLGYGDYTAQHFPWTLFSTLAVATGTLLTSLGLSYIIAVVPVALEKRQNARQINALIGDQAQALERLYNKDDVTFLWDKLFAIQLNSMRFSTKYGAYPVVAYFHAAQVQSAFSLAYLKAADVLFYIVNHPNPDFRPSPSEVIALKRLLASHSDNIREVIDGYYPKDRDIPARLAIDPRIQETESDNFSWAEYQSLRYTLALACLYDGW</sequence>
<dbReference type="RefSeq" id="WP_253966268.1">
    <property type="nucleotide sequence ID" value="NZ_JAMFTH010000001.1"/>
</dbReference>
<comment type="caution">
    <text evidence="2">The sequence shown here is derived from an EMBL/GenBank/DDBJ whole genome shotgun (WGS) entry which is preliminary data.</text>
</comment>
<keyword evidence="1" id="KW-0812">Transmembrane</keyword>
<reference evidence="2" key="2">
    <citation type="submission" date="2023-01" db="EMBL/GenBank/DDBJ databases">
        <title>Gilvimarinus xylanilyticus HB14 isolated from Caulerpa lentillifera aquaculture base in Hainan, China.</title>
        <authorList>
            <person name="Zhang Y.-J."/>
        </authorList>
    </citation>
    <scope>NUCLEOTIDE SEQUENCE</scope>
    <source>
        <strain evidence="2">HB14</strain>
    </source>
</reference>
<reference evidence="2" key="1">
    <citation type="submission" date="2022-05" db="EMBL/GenBank/DDBJ databases">
        <authorList>
            <person name="Sun H.-N."/>
        </authorList>
    </citation>
    <scope>NUCLEOTIDE SEQUENCE</scope>
    <source>
        <strain evidence="2">HB14</strain>
    </source>
</reference>
<dbReference type="GO" id="GO:0034220">
    <property type="term" value="P:monoatomic ion transmembrane transport"/>
    <property type="evidence" value="ECO:0007669"/>
    <property type="project" value="UniProtKB-KW"/>
</dbReference>
<dbReference type="Gene3D" id="1.10.287.70">
    <property type="match status" value="1"/>
</dbReference>
<organism evidence="2 3">
    <name type="scientific">Gilvimarinus xylanilyticus</name>
    <dbReference type="NCBI Taxonomy" id="2944139"/>
    <lineage>
        <taxon>Bacteria</taxon>
        <taxon>Pseudomonadati</taxon>
        <taxon>Pseudomonadota</taxon>
        <taxon>Gammaproteobacteria</taxon>
        <taxon>Cellvibrionales</taxon>
        <taxon>Cellvibrionaceae</taxon>
        <taxon>Gilvimarinus</taxon>
    </lineage>
</organism>
<feature type="transmembrane region" description="Helical" evidence="1">
    <location>
        <begin position="67"/>
        <end position="87"/>
    </location>
</feature>
<name>A0A9X2KSM7_9GAMM</name>
<protein>
    <submittedName>
        <fullName evidence="2">Potassium channel family protein</fullName>
    </submittedName>
</protein>
<dbReference type="EMBL" id="JAMFTH010000001">
    <property type="protein sequence ID" value="MCP8897973.1"/>
    <property type="molecule type" value="Genomic_DNA"/>
</dbReference>
<keyword evidence="2" id="KW-0406">Ion transport</keyword>
<keyword evidence="2" id="KW-0407">Ion channel</keyword>
<keyword evidence="1" id="KW-1133">Transmembrane helix</keyword>